<protein>
    <submittedName>
        <fullName evidence="1">Uncharacterized protein</fullName>
    </submittedName>
</protein>
<evidence type="ECO:0000313" key="1">
    <source>
        <dbReference type="EMBL" id="AXI04117.1"/>
    </source>
</evidence>
<sequence>MDNLVEFQCLSCDAIHHEKLTQILLNKSYLFCSICPSCGQVIGSETKGAQLEDYLNTHFVLNDTATNLPDAFQQITSGSYKRRAAH</sequence>
<dbReference type="Proteomes" id="UP000253940">
    <property type="component" value="Chromosome"/>
</dbReference>
<accession>A0A345PA08</accession>
<gene>
    <name evidence="1" type="ORF">HYN46_15490</name>
</gene>
<keyword evidence="2" id="KW-1185">Reference proteome</keyword>
<name>A0A345PA08_9GAMM</name>
<reference evidence="1 2" key="1">
    <citation type="submission" date="2018-07" db="EMBL/GenBank/DDBJ databases">
        <title>Genome sequencing of Moraxellaceae gen. HYN0046.</title>
        <authorList>
            <person name="Kim M."/>
            <person name="Yi H."/>
        </authorList>
    </citation>
    <scope>NUCLEOTIDE SEQUENCE [LARGE SCALE GENOMIC DNA]</scope>
    <source>
        <strain evidence="1 2">HYN0046</strain>
    </source>
</reference>
<dbReference type="AlphaFoldDB" id="A0A345PA08"/>
<proteinExistence type="predicted"/>
<dbReference type="KEGG" id="mbah:HYN46_15490"/>
<evidence type="ECO:0000313" key="2">
    <source>
        <dbReference type="Proteomes" id="UP000253940"/>
    </source>
</evidence>
<dbReference type="EMBL" id="CP031222">
    <property type="protein sequence ID" value="AXI04117.1"/>
    <property type="molecule type" value="Genomic_DNA"/>
</dbReference>
<organism evidence="1 2">
    <name type="scientific">Aquirhabdus parva</name>
    <dbReference type="NCBI Taxonomy" id="2283318"/>
    <lineage>
        <taxon>Bacteria</taxon>
        <taxon>Pseudomonadati</taxon>
        <taxon>Pseudomonadota</taxon>
        <taxon>Gammaproteobacteria</taxon>
        <taxon>Moraxellales</taxon>
        <taxon>Moraxellaceae</taxon>
        <taxon>Aquirhabdus</taxon>
    </lineage>
</organism>